<reference evidence="1" key="1">
    <citation type="submission" date="2021-06" db="EMBL/GenBank/DDBJ databases">
        <authorList>
            <person name="Kallberg Y."/>
            <person name="Tangrot J."/>
            <person name="Rosling A."/>
        </authorList>
    </citation>
    <scope>NUCLEOTIDE SEQUENCE</scope>
    <source>
        <strain evidence="1">87-6 pot B 2015</strain>
    </source>
</reference>
<feature type="non-terminal residue" evidence="1">
    <location>
        <position position="71"/>
    </location>
</feature>
<sequence>MINYFENIVDEVKINIFKNVETPINLALSSRSWARIAKDPYAKTEWLILHYGKAHAMFHAVRLGPSFIDVA</sequence>
<protein>
    <submittedName>
        <fullName evidence="1">13518_t:CDS:1</fullName>
    </submittedName>
</protein>
<organism evidence="1 2">
    <name type="scientific">Funneliformis mosseae</name>
    <name type="common">Endomycorrhizal fungus</name>
    <name type="synonym">Glomus mosseae</name>
    <dbReference type="NCBI Taxonomy" id="27381"/>
    <lineage>
        <taxon>Eukaryota</taxon>
        <taxon>Fungi</taxon>
        <taxon>Fungi incertae sedis</taxon>
        <taxon>Mucoromycota</taxon>
        <taxon>Glomeromycotina</taxon>
        <taxon>Glomeromycetes</taxon>
        <taxon>Glomerales</taxon>
        <taxon>Glomeraceae</taxon>
        <taxon>Funneliformis</taxon>
    </lineage>
</organism>
<name>A0A9N9I551_FUNMO</name>
<dbReference type="Proteomes" id="UP000789375">
    <property type="component" value="Unassembled WGS sequence"/>
</dbReference>
<dbReference type="EMBL" id="CAJVPP010013300">
    <property type="protein sequence ID" value="CAG8720408.1"/>
    <property type="molecule type" value="Genomic_DNA"/>
</dbReference>
<gene>
    <name evidence="1" type="ORF">FMOSSE_LOCUS14946</name>
</gene>
<accession>A0A9N9I551</accession>
<dbReference type="AlphaFoldDB" id="A0A9N9I551"/>
<comment type="caution">
    <text evidence="1">The sequence shown here is derived from an EMBL/GenBank/DDBJ whole genome shotgun (WGS) entry which is preliminary data.</text>
</comment>
<keyword evidence="2" id="KW-1185">Reference proteome</keyword>
<evidence type="ECO:0000313" key="1">
    <source>
        <dbReference type="EMBL" id="CAG8720408.1"/>
    </source>
</evidence>
<evidence type="ECO:0000313" key="2">
    <source>
        <dbReference type="Proteomes" id="UP000789375"/>
    </source>
</evidence>
<proteinExistence type="predicted"/>